<gene>
    <name evidence="7" type="primary">LOC113206120</name>
</gene>
<dbReference type="RefSeq" id="XP_052132538.1">
    <property type="nucleotide sequence ID" value="XM_052276578.1"/>
</dbReference>
<dbReference type="PROSITE" id="PS50102">
    <property type="entry name" value="RRM"/>
    <property type="match status" value="1"/>
</dbReference>
<dbReference type="GO" id="GO:0003723">
    <property type="term" value="F:RNA binding"/>
    <property type="evidence" value="ECO:0007669"/>
    <property type="project" value="UniProtKB-UniRule"/>
</dbReference>
<keyword evidence="6" id="KW-1185">Reference proteome</keyword>
<proteinExistence type="predicted"/>
<feature type="domain" description="RRM" evidence="5">
    <location>
        <begin position="46"/>
        <end position="129"/>
    </location>
</feature>
<dbReference type="SMART" id="SM00360">
    <property type="entry name" value="RRM"/>
    <property type="match status" value="2"/>
</dbReference>
<dbReference type="GeneID" id="113206120"/>
<feature type="region of interest" description="Disordered" evidence="4">
    <location>
        <begin position="286"/>
        <end position="310"/>
    </location>
</feature>
<dbReference type="KEGG" id="foc:113206120"/>
<protein>
    <submittedName>
        <fullName evidence="7">RNA-binding protein fusilli</fullName>
    </submittedName>
</protein>
<reference evidence="7" key="1">
    <citation type="submission" date="2025-08" db="UniProtKB">
        <authorList>
            <consortium name="RefSeq"/>
        </authorList>
    </citation>
    <scope>IDENTIFICATION</scope>
    <source>
        <tissue evidence="7">Whole organism</tissue>
    </source>
</reference>
<evidence type="ECO:0000259" key="5">
    <source>
        <dbReference type="PROSITE" id="PS50102"/>
    </source>
</evidence>
<dbReference type="Gene3D" id="3.30.70.330">
    <property type="match status" value="2"/>
</dbReference>
<dbReference type="Pfam" id="PF00076">
    <property type="entry name" value="RRM_1"/>
    <property type="match status" value="1"/>
</dbReference>
<dbReference type="AlphaFoldDB" id="A0A9C6XVF2"/>
<evidence type="ECO:0000313" key="6">
    <source>
        <dbReference type="Proteomes" id="UP000504606"/>
    </source>
</evidence>
<dbReference type="CDD" id="cd12743">
    <property type="entry name" value="RRM3_Fusilli"/>
    <property type="match status" value="1"/>
</dbReference>
<evidence type="ECO:0000313" key="7">
    <source>
        <dbReference type="RefSeq" id="XP_052132538.1"/>
    </source>
</evidence>
<name>A0A9C6XVF2_FRAOC</name>
<evidence type="ECO:0000256" key="2">
    <source>
        <dbReference type="ARBA" id="ARBA00022884"/>
    </source>
</evidence>
<feature type="compositionally biased region" description="Pro residues" evidence="4">
    <location>
        <begin position="289"/>
        <end position="301"/>
    </location>
</feature>
<dbReference type="Proteomes" id="UP000504606">
    <property type="component" value="Unplaced"/>
</dbReference>
<dbReference type="InterPro" id="IPR050666">
    <property type="entry name" value="ESRP"/>
</dbReference>
<dbReference type="InterPro" id="IPR035979">
    <property type="entry name" value="RBD_domain_sf"/>
</dbReference>
<sequence>MALGRHKHHLGNRYIEIYKANGSEFVAVAGGNNSEAEAFLSRGAQVIIRMRGLPYECTAKQVLEFFESGENSCQVMDGEDGVLFVKKPDKRATGDAFVLFAHEDDASKAISKHRELIGSRYIELFRSTTAEVQQVLNRSMDPKTYESVSAPSLPLPMLPQQFVTTGTRKDCIRLRGLPYEAQVENILEFLGDHAKSIVYQGVHMVFNAQGQPSGEAFIQMDSEMSAAVAAQQKHHRYMIFGKKQRYIEVFQCSGEDMHLVIAGGIPTGGPVSPAKAAATTLLSPGTLAFPPPGPPGPPPAHPGTGVLGHPPSLQLPPNSVLAWDQALFPGVASAQQHMLAQAQMQQALRQQQAQQENLWLVNQLAVVQAQQQQQQQLAAALAAGSKAGVGHQVWDSSQRALIPISSSASQASTGAAGSASFSLANSNSVPQCVSSKGGMGVSAVPMSYYPGAGGGAHAAHAAQSVYLFNASQASASRMPQYHPKVPPPSVNANASSNAQNSMSPAGSGGLMGMKRSWESAFPTDSGQLPLKRQWPAQTPQASAALSYLQSSLPPYQPQFYPTM</sequence>
<dbReference type="OrthoDB" id="431068at2759"/>
<keyword evidence="1" id="KW-0677">Repeat</keyword>
<keyword evidence="2 3" id="KW-0694">RNA-binding</keyword>
<dbReference type="SUPFAM" id="SSF54928">
    <property type="entry name" value="RNA-binding domain, RBD"/>
    <property type="match status" value="1"/>
</dbReference>
<dbReference type="InterPro" id="IPR000504">
    <property type="entry name" value="RRM_dom"/>
</dbReference>
<evidence type="ECO:0000256" key="4">
    <source>
        <dbReference type="SAM" id="MobiDB-lite"/>
    </source>
</evidence>
<accession>A0A9C6XVF2</accession>
<evidence type="ECO:0000256" key="1">
    <source>
        <dbReference type="ARBA" id="ARBA00022737"/>
    </source>
</evidence>
<evidence type="ECO:0000256" key="3">
    <source>
        <dbReference type="PROSITE-ProRule" id="PRU00176"/>
    </source>
</evidence>
<dbReference type="InterPro" id="IPR012677">
    <property type="entry name" value="Nucleotide-bd_a/b_plait_sf"/>
</dbReference>
<dbReference type="PANTHER" id="PTHR13976">
    <property type="entry name" value="HETEROGENEOUS NUCLEAR RIBONUCLEOPROTEIN-RELATED"/>
    <property type="match status" value="1"/>
</dbReference>
<organism evidence="6 7">
    <name type="scientific">Frankliniella occidentalis</name>
    <name type="common">Western flower thrips</name>
    <name type="synonym">Euthrips occidentalis</name>
    <dbReference type="NCBI Taxonomy" id="133901"/>
    <lineage>
        <taxon>Eukaryota</taxon>
        <taxon>Metazoa</taxon>
        <taxon>Ecdysozoa</taxon>
        <taxon>Arthropoda</taxon>
        <taxon>Hexapoda</taxon>
        <taxon>Insecta</taxon>
        <taxon>Pterygota</taxon>
        <taxon>Neoptera</taxon>
        <taxon>Paraneoptera</taxon>
        <taxon>Thysanoptera</taxon>
        <taxon>Terebrantia</taxon>
        <taxon>Thripoidea</taxon>
        <taxon>Thripidae</taxon>
        <taxon>Frankliniella</taxon>
    </lineage>
</organism>